<evidence type="ECO:0000313" key="2">
    <source>
        <dbReference type="EMBL" id="QED23847.1"/>
    </source>
</evidence>
<evidence type="ECO:0000313" key="3">
    <source>
        <dbReference type="Proteomes" id="UP000321934"/>
    </source>
</evidence>
<evidence type="ECO:0000256" key="1">
    <source>
        <dbReference type="SAM" id="Phobius"/>
    </source>
</evidence>
<dbReference type="EMBL" id="CP029077">
    <property type="protein sequence ID" value="QED23847.1"/>
    <property type="molecule type" value="Genomic_DNA"/>
</dbReference>
<organism evidence="2 3">
    <name type="scientific">Candidatus Deianiraea vastatrix</name>
    <dbReference type="NCBI Taxonomy" id="2163644"/>
    <lineage>
        <taxon>Bacteria</taxon>
        <taxon>Pseudomonadati</taxon>
        <taxon>Pseudomonadota</taxon>
        <taxon>Alphaproteobacteria</taxon>
        <taxon>Rickettsiales</taxon>
        <taxon>Candidatus Deianiraeaceae</taxon>
        <taxon>Candidatus Deianiraea</taxon>
    </lineage>
</organism>
<keyword evidence="3" id="KW-1185">Reference proteome</keyword>
<dbReference type="Pfam" id="PF09608">
    <property type="entry name" value="Alph_Pro_TM"/>
    <property type="match status" value="1"/>
</dbReference>
<name>A0A5B8XK31_9RICK</name>
<feature type="transmembrane region" description="Helical" evidence="1">
    <location>
        <begin position="12"/>
        <end position="29"/>
    </location>
</feature>
<feature type="transmembrane region" description="Helical" evidence="1">
    <location>
        <begin position="205"/>
        <end position="226"/>
    </location>
</feature>
<dbReference type="RefSeq" id="WP_146821274.1">
    <property type="nucleotide sequence ID" value="NZ_CP029077.1"/>
</dbReference>
<protein>
    <submittedName>
        <fullName evidence="2">Transmembrane protein (Alph_Pro_TM)</fullName>
    </submittedName>
</protein>
<keyword evidence="1 2" id="KW-0812">Transmembrane</keyword>
<dbReference type="Proteomes" id="UP000321934">
    <property type="component" value="Chromosome"/>
</dbReference>
<keyword evidence="1" id="KW-1133">Transmembrane helix</keyword>
<dbReference type="AlphaFoldDB" id="A0A5B8XK31"/>
<accession>A0A5B8XK31</accession>
<gene>
    <name evidence="2" type="ORF">Deia_01066</name>
</gene>
<keyword evidence="1" id="KW-0472">Membrane</keyword>
<reference evidence="2 3" key="1">
    <citation type="journal article" date="2019" name="ISME J.">
        <title>Deianiraea, an extracellular bacterium associated with the ciliate Paramecium, suggests an alternative scenario for the evolution of Rickettsiales.</title>
        <authorList>
            <person name="Castelli M."/>
            <person name="Sabaneyeva E."/>
            <person name="Lanzoni O."/>
            <person name="Lebedeva N."/>
            <person name="Floriano A.M."/>
            <person name="Gaiarsa S."/>
            <person name="Benken K."/>
            <person name="Modeo L."/>
            <person name="Bandi C."/>
            <person name="Potekhin A."/>
            <person name="Sassera D."/>
            <person name="Petroni G."/>
        </authorList>
    </citation>
    <scope>NUCLEOTIDE SEQUENCE [LARGE SCALE GENOMIC DNA]</scope>
    <source>
        <strain evidence="2">CyL4-1</strain>
    </source>
</reference>
<sequence>MLYLVNKSKTINIIIAILVIIFSSAFSPSKCKNDFNISKRTIIVGDIFSGKTLSTYGILCNNKNKYSIATHLDGKKYNIKKAKKNKIGMVYTSDEKQDIEYFGYLHSFGENLFTQYLQYPNNTILNYNLKMSGLLTHNKTINANQNGLFKERIYIPKTAKPGVYLSEFYVFDSKNVLKEVYIKPFNVVLQGNGGVIYNIMQNQRILYIIISILSIIGVSFAVNGILDIFKK</sequence>
<proteinExistence type="predicted"/>
<dbReference type="InterPro" id="IPR019088">
    <property type="entry name" value="CHP02186-rel_TM"/>
</dbReference>